<comment type="caution">
    <text evidence="2">The sequence shown here is derived from an EMBL/GenBank/DDBJ whole genome shotgun (WGS) entry which is preliminary data.</text>
</comment>
<dbReference type="AlphaFoldDB" id="A0A2I0HEY3"/>
<organism evidence="2 3">
    <name type="scientific">Punica granatum</name>
    <name type="common">Pomegranate</name>
    <dbReference type="NCBI Taxonomy" id="22663"/>
    <lineage>
        <taxon>Eukaryota</taxon>
        <taxon>Viridiplantae</taxon>
        <taxon>Streptophyta</taxon>
        <taxon>Embryophyta</taxon>
        <taxon>Tracheophyta</taxon>
        <taxon>Spermatophyta</taxon>
        <taxon>Magnoliopsida</taxon>
        <taxon>eudicotyledons</taxon>
        <taxon>Gunneridae</taxon>
        <taxon>Pentapetalae</taxon>
        <taxon>rosids</taxon>
        <taxon>malvids</taxon>
        <taxon>Myrtales</taxon>
        <taxon>Lythraceae</taxon>
        <taxon>Punica</taxon>
    </lineage>
</organism>
<proteinExistence type="predicted"/>
<name>A0A2I0HEY3_PUNGR</name>
<dbReference type="EMBL" id="PGOL01038863">
    <property type="protein sequence ID" value="PKI18368.1"/>
    <property type="molecule type" value="Genomic_DNA"/>
</dbReference>
<feature type="region of interest" description="Disordered" evidence="1">
    <location>
        <begin position="1"/>
        <end position="53"/>
    </location>
</feature>
<accession>A0A2I0HEY3</accession>
<evidence type="ECO:0000313" key="2">
    <source>
        <dbReference type="EMBL" id="PKI18368.1"/>
    </source>
</evidence>
<reference evidence="2 3" key="1">
    <citation type="submission" date="2017-11" db="EMBL/GenBank/DDBJ databases">
        <title>De-novo sequencing of pomegranate (Punica granatum L.) genome.</title>
        <authorList>
            <person name="Akparov Z."/>
            <person name="Amiraslanov A."/>
            <person name="Hajiyeva S."/>
            <person name="Abbasov M."/>
            <person name="Kaur K."/>
            <person name="Hamwieh A."/>
            <person name="Solovyev V."/>
            <person name="Salamov A."/>
            <person name="Braich B."/>
            <person name="Kosarev P."/>
            <person name="Mahmoud A."/>
            <person name="Hajiyev E."/>
            <person name="Babayeva S."/>
            <person name="Izzatullayeva V."/>
            <person name="Mammadov A."/>
            <person name="Mammadov A."/>
            <person name="Sharifova S."/>
            <person name="Ojaghi J."/>
            <person name="Eynullazada K."/>
            <person name="Bayramov B."/>
            <person name="Abdulazimova A."/>
            <person name="Shahmuradov I."/>
        </authorList>
    </citation>
    <scope>NUCLEOTIDE SEQUENCE [LARGE SCALE GENOMIC DNA]</scope>
    <source>
        <strain evidence="3">cv. AG2017</strain>
        <tissue evidence="2">Leaf</tissue>
    </source>
</reference>
<sequence>GEVHVPRADGFSSPSGLHRGDEDTGSRVILETGGGPTNVPRISQLGRDHGVEA</sequence>
<feature type="non-terminal residue" evidence="2">
    <location>
        <position position="1"/>
    </location>
</feature>
<evidence type="ECO:0000256" key="1">
    <source>
        <dbReference type="SAM" id="MobiDB-lite"/>
    </source>
</evidence>
<protein>
    <submittedName>
        <fullName evidence="2">Uncharacterized protein</fullName>
    </submittedName>
</protein>
<dbReference type="Proteomes" id="UP000233551">
    <property type="component" value="Unassembled WGS sequence"/>
</dbReference>
<keyword evidence="3" id="KW-1185">Reference proteome</keyword>
<evidence type="ECO:0000313" key="3">
    <source>
        <dbReference type="Proteomes" id="UP000233551"/>
    </source>
</evidence>
<gene>
    <name evidence="2" type="ORF">CRG98_049358</name>
</gene>